<organism evidence="1 3">
    <name type="scientific">Clostridium coskatii</name>
    <dbReference type="NCBI Taxonomy" id="1705578"/>
    <lineage>
        <taxon>Bacteria</taxon>
        <taxon>Bacillati</taxon>
        <taxon>Bacillota</taxon>
        <taxon>Clostridia</taxon>
        <taxon>Eubacteriales</taxon>
        <taxon>Clostridiaceae</taxon>
        <taxon>Clostridium</taxon>
    </lineage>
</organism>
<keyword evidence="4" id="KW-1185">Reference proteome</keyword>
<reference evidence="1 3" key="1">
    <citation type="journal article" date="2015" name="Biotechnol. Bioeng.">
        <title>Genome sequence and phenotypic characterization of Caulobacter segnis.</title>
        <authorList>
            <person name="Patel S."/>
            <person name="Fletcher B."/>
            <person name="Scott D.C."/>
            <person name="Ely B."/>
        </authorList>
    </citation>
    <scope>NUCLEOTIDE SEQUENCE [LARGE SCALE GENOMIC DNA]</scope>
    <source>
        <strain evidence="1 3">PS02</strain>
    </source>
</reference>
<protein>
    <submittedName>
        <fullName evidence="1">Uncharacterized protein</fullName>
    </submittedName>
</protein>
<sequence>MSNEAGKVFLYDLVRTLNKKYDHETELRNRINQASKLIIEYFDILQQNLKNICEISNGDIKIELNESNDIIARIKIFSDELIFKREKNMIDVLMKGTAINGDSKDIRITYIDCQPDEVNINFKVMDDILKQAFKDVVENIKKELK</sequence>
<evidence type="ECO:0000313" key="2">
    <source>
        <dbReference type="EMBL" id="OBR94314.1"/>
    </source>
</evidence>
<comment type="caution">
    <text evidence="1">The sequence shown here is derived from an EMBL/GenBank/DDBJ whole genome shotgun (WGS) entry which is preliminary data.</text>
</comment>
<evidence type="ECO:0000313" key="4">
    <source>
        <dbReference type="Proteomes" id="UP000093694"/>
    </source>
</evidence>
<evidence type="ECO:0000313" key="3">
    <source>
        <dbReference type="Proteomes" id="UP000077384"/>
    </source>
</evidence>
<dbReference type="EMBL" id="LROR01000046">
    <property type="protein sequence ID" value="OBR94314.1"/>
    <property type="molecule type" value="Genomic_DNA"/>
</dbReference>
<accession>A0A166UJL3</accession>
<dbReference type="AlphaFoldDB" id="A0A166UJL3"/>
<dbReference type="Proteomes" id="UP000093694">
    <property type="component" value="Unassembled WGS sequence"/>
</dbReference>
<proteinExistence type="predicted"/>
<reference evidence="2 4" key="2">
    <citation type="journal article" date="2016" name="Front. Microbiol.">
        <title>Industrial Acetogenic Biocatalysts: A Comparative Metabolic and Genomic Analysis.</title>
        <authorList>
            <person name="Bengelsdorf F."/>
            <person name="Poehlein A."/>
            <person name="Sonja S."/>
            <person name="Erz C."/>
            <person name="Hummel T."/>
            <person name="Hoffmeister S."/>
            <person name="Daniel R."/>
            <person name="Durre P."/>
        </authorList>
    </citation>
    <scope>NUCLEOTIDE SEQUENCE [LARGE SCALE GENOMIC DNA]</scope>
    <source>
        <strain evidence="2 4">PTA-10522</strain>
    </source>
</reference>
<name>A0A166UJL3_9CLOT</name>
<evidence type="ECO:0000313" key="1">
    <source>
        <dbReference type="EMBL" id="OAA94979.1"/>
    </source>
</evidence>
<dbReference type="RefSeq" id="WP_013238776.1">
    <property type="nucleotide sequence ID" value="NZ_LITQ01000001.1"/>
</dbReference>
<gene>
    <name evidence="2" type="ORF">CLCOS_20360</name>
    <name evidence="1" type="ORF">WX73_01388</name>
</gene>
<dbReference type="Proteomes" id="UP000077384">
    <property type="component" value="Unassembled WGS sequence"/>
</dbReference>
<dbReference type="PATRIC" id="fig|1705578.3.peg.206"/>
<dbReference type="EMBL" id="LITQ01000001">
    <property type="protein sequence ID" value="OAA94979.1"/>
    <property type="molecule type" value="Genomic_DNA"/>
</dbReference>